<reference evidence="3" key="1">
    <citation type="submission" date="2022-10" db="EMBL/GenBank/DDBJ databases">
        <title>Genome assembly of Pristionchus species.</title>
        <authorList>
            <person name="Yoshida K."/>
            <person name="Sommer R.J."/>
        </authorList>
    </citation>
    <scope>NUCLEOTIDE SEQUENCE [LARGE SCALE GENOMIC DNA]</scope>
    <source>
        <strain evidence="3">RS5460</strain>
    </source>
</reference>
<name>A0AAN4ZK70_9BILA</name>
<feature type="non-terminal residue" evidence="2">
    <location>
        <position position="1"/>
    </location>
</feature>
<dbReference type="AlphaFoldDB" id="A0AAN4ZK70"/>
<gene>
    <name evidence="2" type="ORF">PMAYCL1PPCAC_08715</name>
</gene>
<evidence type="ECO:0000313" key="2">
    <source>
        <dbReference type="EMBL" id="GMR38520.1"/>
    </source>
</evidence>
<evidence type="ECO:0000256" key="1">
    <source>
        <dbReference type="SAM" id="MobiDB-lite"/>
    </source>
</evidence>
<comment type="caution">
    <text evidence="2">The sequence shown here is derived from an EMBL/GenBank/DDBJ whole genome shotgun (WGS) entry which is preliminary data.</text>
</comment>
<protein>
    <submittedName>
        <fullName evidence="2">Uncharacterized protein</fullName>
    </submittedName>
</protein>
<organism evidence="2 3">
    <name type="scientific">Pristionchus mayeri</name>
    <dbReference type="NCBI Taxonomy" id="1317129"/>
    <lineage>
        <taxon>Eukaryota</taxon>
        <taxon>Metazoa</taxon>
        <taxon>Ecdysozoa</taxon>
        <taxon>Nematoda</taxon>
        <taxon>Chromadorea</taxon>
        <taxon>Rhabditida</taxon>
        <taxon>Rhabditina</taxon>
        <taxon>Diplogasteromorpha</taxon>
        <taxon>Diplogasteroidea</taxon>
        <taxon>Neodiplogasteridae</taxon>
        <taxon>Pristionchus</taxon>
    </lineage>
</organism>
<sequence>VFSSFSYRRMVKPGRTKQGVHSRTSVDQTRKSERAKELKKHKKERANIRLALAKSGSNNADNIEKLLELERQLCGLEEPRFHENVLKAKQRNLLANFDKARALFKKSDRPEDKTNLDRLNATVKDYYTKCGAIRREAEMLHLARSTVVDEIPMPIGGQYSNISALQPAPPKPVKTVRFARRRFEGRRALPPGCPVGIPPELSESEEEEMEDLDVEQNDLGHVYIPAEISKTISPVPPPMPVMMPLRGPPLPPPPLPPFLGQSLSVGPVLNKPAPLPMPEAEPISAQPVLRDLKGESTRMVPSQLLRAREKKTTTVRRPMAPIRHAQTGKTTDEAYDEFMSELAGLL</sequence>
<accession>A0AAN4ZK70</accession>
<keyword evidence="3" id="KW-1185">Reference proteome</keyword>
<proteinExistence type="predicted"/>
<dbReference type="EMBL" id="BTRK01000002">
    <property type="protein sequence ID" value="GMR38520.1"/>
    <property type="molecule type" value="Genomic_DNA"/>
</dbReference>
<evidence type="ECO:0000313" key="3">
    <source>
        <dbReference type="Proteomes" id="UP001328107"/>
    </source>
</evidence>
<feature type="region of interest" description="Disordered" evidence="1">
    <location>
        <begin position="12"/>
        <end position="41"/>
    </location>
</feature>
<dbReference type="Proteomes" id="UP001328107">
    <property type="component" value="Unassembled WGS sequence"/>
</dbReference>